<evidence type="ECO:0000256" key="11">
    <source>
        <dbReference type="ARBA" id="ARBA00048543"/>
    </source>
</evidence>
<keyword evidence="8" id="KW-0560">Oxidoreductase</keyword>
<evidence type="ECO:0000259" key="13">
    <source>
        <dbReference type="Pfam" id="PF02670"/>
    </source>
</evidence>
<proteinExistence type="inferred from homology"/>
<comment type="pathway">
    <text evidence="3">Isoprenoid biosynthesis; isopentenyl diphosphate biosynthesis via DXP pathway; isopentenyl diphosphate from 1-deoxy-D-xylulose 5-phosphate: step 1/6.</text>
</comment>
<dbReference type="PANTHER" id="PTHR30525:SF0">
    <property type="entry name" value="1-DEOXY-D-XYLULOSE 5-PHOSPHATE REDUCTOISOMERASE, CHLOROPLASTIC"/>
    <property type="match status" value="1"/>
</dbReference>
<feature type="domain" description="1-deoxy-D-xylulose 5-phosphate reductoisomerase C-terminal" evidence="14">
    <location>
        <begin position="195"/>
        <end position="278"/>
    </location>
</feature>
<protein>
    <recommendedName>
        <fullName evidence="5">1-deoxy-D-xylulose-5-phosphate reductoisomerase</fullName>
        <ecNumber evidence="5">1.1.1.267</ecNumber>
    </recommendedName>
</protein>
<dbReference type="InterPro" id="IPR036291">
    <property type="entry name" value="NAD(P)-bd_dom_sf"/>
</dbReference>
<comment type="cofactor">
    <cofactor evidence="2">
        <name>Mg(2+)</name>
        <dbReference type="ChEBI" id="CHEBI:18420"/>
    </cofactor>
</comment>
<dbReference type="Pfam" id="PF02670">
    <property type="entry name" value="DXP_reductoisom"/>
    <property type="match status" value="2"/>
</dbReference>
<dbReference type="GO" id="GO:0070402">
    <property type="term" value="F:NADPH binding"/>
    <property type="evidence" value="ECO:0007669"/>
    <property type="project" value="InterPro"/>
</dbReference>
<evidence type="ECO:0000256" key="10">
    <source>
        <dbReference type="ARBA" id="ARBA00023229"/>
    </source>
</evidence>
<comment type="catalytic activity">
    <reaction evidence="11">
        <text>2-C-methyl-D-erythritol 4-phosphate + NADP(+) = 1-deoxy-D-xylulose 5-phosphate + NADPH + H(+)</text>
        <dbReference type="Rhea" id="RHEA:13717"/>
        <dbReference type="ChEBI" id="CHEBI:15378"/>
        <dbReference type="ChEBI" id="CHEBI:57783"/>
        <dbReference type="ChEBI" id="CHEBI:57792"/>
        <dbReference type="ChEBI" id="CHEBI:58262"/>
        <dbReference type="ChEBI" id="CHEBI:58349"/>
        <dbReference type="EC" id="1.1.1.267"/>
    </reaction>
    <physiologicalReaction direction="right-to-left" evidence="11">
        <dbReference type="Rhea" id="RHEA:13719"/>
    </physiologicalReaction>
</comment>
<evidence type="ECO:0000256" key="5">
    <source>
        <dbReference type="ARBA" id="ARBA00012366"/>
    </source>
</evidence>
<feature type="domain" description="1-deoxy-D-xylulose 5-phosphate reductoisomerase N-terminal" evidence="13">
    <location>
        <begin position="110"/>
        <end position="181"/>
    </location>
</feature>
<dbReference type="PANTHER" id="PTHR30525">
    <property type="entry name" value="1-DEOXY-D-XYLULOSE 5-PHOSPHATE REDUCTOISOMERASE"/>
    <property type="match status" value="1"/>
</dbReference>
<keyword evidence="10" id="KW-0414">Isoprene biosynthesis</keyword>
<comment type="caution">
    <text evidence="15">The sequence shown here is derived from an EMBL/GenBank/DDBJ whole genome shotgun (WGS) entry which is preliminary data.</text>
</comment>
<dbReference type="GO" id="GO:0030604">
    <property type="term" value="F:1-deoxy-D-xylulose-5-phosphate reductoisomerase activity"/>
    <property type="evidence" value="ECO:0007669"/>
    <property type="project" value="UniProtKB-EC"/>
</dbReference>
<dbReference type="InterPro" id="IPR003821">
    <property type="entry name" value="DXP_reductoisomerase"/>
</dbReference>
<dbReference type="SUPFAM" id="SSF51735">
    <property type="entry name" value="NAD(P)-binding Rossmann-fold domains"/>
    <property type="match status" value="2"/>
</dbReference>
<dbReference type="UniPathway" id="UPA00056">
    <property type="reaction ID" value="UER00092"/>
</dbReference>
<evidence type="ECO:0000313" key="15">
    <source>
        <dbReference type="EMBL" id="GAI15738.1"/>
    </source>
</evidence>
<feature type="domain" description="1-deoxy-D-xylulose 5-phosphate reductoisomerase N-terminal" evidence="13">
    <location>
        <begin position="20"/>
        <end position="94"/>
    </location>
</feature>
<evidence type="ECO:0000256" key="6">
    <source>
        <dbReference type="ARBA" id="ARBA00022723"/>
    </source>
</evidence>
<reference evidence="15" key="1">
    <citation type="journal article" date="2014" name="Front. Microbiol.">
        <title>High frequency of phylogenetically diverse reductive dehalogenase-homologous genes in deep subseafloor sedimentary metagenomes.</title>
        <authorList>
            <person name="Kawai M."/>
            <person name="Futagami T."/>
            <person name="Toyoda A."/>
            <person name="Takaki Y."/>
            <person name="Nishi S."/>
            <person name="Hori S."/>
            <person name="Arai W."/>
            <person name="Tsubouchi T."/>
            <person name="Morono Y."/>
            <person name="Uchiyama I."/>
            <person name="Ito T."/>
            <person name="Fujiyama A."/>
            <person name="Inagaki F."/>
            <person name="Takami H."/>
        </authorList>
    </citation>
    <scope>NUCLEOTIDE SEQUENCE</scope>
    <source>
        <strain evidence="15">Expedition CK06-06</strain>
    </source>
</reference>
<evidence type="ECO:0000256" key="9">
    <source>
        <dbReference type="ARBA" id="ARBA00023211"/>
    </source>
</evidence>
<dbReference type="SUPFAM" id="SSF55347">
    <property type="entry name" value="Glyceraldehyde-3-phosphate dehydrogenase-like, C-terminal domain"/>
    <property type="match status" value="1"/>
</dbReference>
<evidence type="ECO:0000259" key="14">
    <source>
        <dbReference type="Pfam" id="PF08436"/>
    </source>
</evidence>
<dbReference type="Pfam" id="PF08436">
    <property type="entry name" value="DXP_redisom_C"/>
    <property type="match status" value="1"/>
</dbReference>
<keyword evidence="7" id="KW-0521">NADP</keyword>
<feature type="coiled-coil region" evidence="12">
    <location>
        <begin position="41"/>
        <end position="121"/>
    </location>
</feature>
<keyword evidence="6" id="KW-0479">Metal-binding</keyword>
<dbReference type="Gene3D" id="3.40.50.720">
    <property type="entry name" value="NAD(P)-binding Rossmann-like Domain"/>
    <property type="match status" value="1"/>
</dbReference>
<dbReference type="EMBL" id="BARV01004133">
    <property type="protein sequence ID" value="GAI15738.1"/>
    <property type="molecule type" value="Genomic_DNA"/>
</dbReference>
<feature type="non-terminal residue" evidence="15">
    <location>
        <position position="298"/>
    </location>
</feature>
<dbReference type="AlphaFoldDB" id="X1L9H8"/>
<gene>
    <name evidence="15" type="ORF">S06H3_09395</name>
</gene>
<comment type="similarity">
    <text evidence="4">Belongs to the DXR family.</text>
</comment>
<sequence length="298" mass="33489">MTLTELKKAEKEKFKRKKRLAILGSTGSVGKQTLEVVENLRDKIDIVALSANKNIEELEKQIIKFKPEAVWVTDGKSAKKLKNNLKKLHKKLLENSKKGIEEREKKAKKKEEDKVKECSKKIEKIKIFSREDGVKKLFLNVPIDLILNAIVGFNGLIPTILALEMGINLALANKESLVLAGDLIMGIRKIKGVEIIPVDSEHSAIFQCFLGRNRKDIDKIILTASGGPFFGKKIDELKDVPVEQAISHPKWKMGKKISVDSATLMNKGFEVIEAYHLFGIEPNKIKVLIHPEAIIHSM</sequence>
<evidence type="ECO:0000256" key="4">
    <source>
        <dbReference type="ARBA" id="ARBA00006825"/>
    </source>
</evidence>
<evidence type="ECO:0000256" key="1">
    <source>
        <dbReference type="ARBA" id="ARBA00001936"/>
    </source>
</evidence>
<keyword evidence="9" id="KW-0464">Manganese</keyword>
<evidence type="ECO:0000256" key="7">
    <source>
        <dbReference type="ARBA" id="ARBA00022857"/>
    </source>
</evidence>
<dbReference type="InterPro" id="IPR013512">
    <property type="entry name" value="DXP_reductoisomerase_N"/>
</dbReference>
<organism evidence="15">
    <name type="scientific">marine sediment metagenome</name>
    <dbReference type="NCBI Taxonomy" id="412755"/>
    <lineage>
        <taxon>unclassified sequences</taxon>
        <taxon>metagenomes</taxon>
        <taxon>ecological metagenomes</taxon>
    </lineage>
</organism>
<keyword evidence="12" id="KW-0175">Coiled coil</keyword>
<evidence type="ECO:0000256" key="8">
    <source>
        <dbReference type="ARBA" id="ARBA00023002"/>
    </source>
</evidence>
<accession>X1L9H8</accession>
<dbReference type="GO" id="GO:0030145">
    <property type="term" value="F:manganese ion binding"/>
    <property type="evidence" value="ECO:0007669"/>
    <property type="project" value="TreeGrafter"/>
</dbReference>
<evidence type="ECO:0000256" key="12">
    <source>
        <dbReference type="SAM" id="Coils"/>
    </source>
</evidence>
<dbReference type="GO" id="GO:0051484">
    <property type="term" value="P:isopentenyl diphosphate biosynthetic process, methylerythritol 4-phosphate pathway involved in terpenoid biosynthetic process"/>
    <property type="evidence" value="ECO:0007669"/>
    <property type="project" value="TreeGrafter"/>
</dbReference>
<dbReference type="EC" id="1.1.1.267" evidence="5"/>
<comment type="cofactor">
    <cofactor evidence="1">
        <name>Mn(2+)</name>
        <dbReference type="ChEBI" id="CHEBI:29035"/>
    </cofactor>
</comment>
<evidence type="ECO:0000256" key="3">
    <source>
        <dbReference type="ARBA" id="ARBA00005094"/>
    </source>
</evidence>
<evidence type="ECO:0000256" key="2">
    <source>
        <dbReference type="ARBA" id="ARBA00001946"/>
    </source>
</evidence>
<dbReference type="InterPro" id="IPR013644">
    <property type="entry name" value="DXP_reductoisomerase_C"/>
</dbReference>
<name>X1L9H8_9ZZZZ</name>